<dbReference type="GO" id="GO:0006396">
    <property type="term" value="P:RNA processing"/>
    <property type="evidence" value="ECO:0007669"/>
    <property type="project" value="InterPro"/>
</dbReference>
<comment type="caution">
    <text evidence="4">The sequence shown here is derived from an EMBL/GenBank/DDBJ whole genome shotgun (WGS) entry which is preliminary data.</text>
</comment>
<gene>
    <name evidence="4" type="primary">Adad1</name>
    <name evidence="4" type="ORF">CEYCYA_R02907</name>
</gene>
<evidence type="ECO:0000313" key="5">
    <source>
        <dbReference type="Proteomes" id="UP000586704"/>
    </source>
</evidence>
<dbReference type="Gene3D" id="3.30.160.20">
    <property type="match status" value="1"/>
</dbReference>
<dbReference type="InterPro" id="IPR014720">
    <property type="entry name" value="dsRBD_dom"/>
</dbReference>
<protein>
    <submittedName>
        <fullName evidence="4">ADAD1 protein</fullName>
    </submittedName>
</protein>
<dbReference type="OrthoDB" id="10268011at2759"/>
<evidence type="ECO:0000256" key="1">
    <source>
        <dbReference type="PROSITE-ProRule" id="PRU00266"/>
    </source>
</evidence>
<dbReference type="SUPFAM" id="SSF54768">
    <property type="entry name" value="dsRNA-binding domain-like"/>
    <property type="match status" value="1"/>
</dbReference>
<dbReference type="GO" id="GO:0003726">
    <property type="term" value="F:double-stranded RNA adenosine deaminase activity"/>
    <property type="evidence" value="ECO:0007669"/>
    <property type="project" value="TreeGrafter"/>
</dbReference>
<dbReference type="GO" id="GO:0005730">
    <property type="term" value="C:nucleolus"/>
    <property type="evidence" value="ECO:0007669"/>
    <property type="project" value="TreeGrafter"/>
</dbReference>
<name>A0A7L4MUN3_9AVES</name>
<feature type="domain" description="A to I editase" evidence="3">
    <location>
        <begin position="180"/>
        <end position="505"/>
    </location>
</feature>
<dbReference type="PROSITE" id="PS50137">
    <property type="entry name" value="DS_RBD"/>
    <property type="match status" value="1"/>
</dbReference>
<dbReference type="SMART" id="SM00552">
    <property type="entry name" value="ADEAMc"/>
    <property type="match status" value="1"/>
</dbReference>
<sequence>AGLEKLIAKYQQGKLDAVSALHWLARIYNVSFELKETYESDNRISPYFSFCAVLNGVCYKAGLGENRKIAKMKAAQLALDEILQSETIGVKASQKSGKYSSNSSLELDRLGLQVSCAESLCGIMKCFFIRASELTIYEKLSEMLKEVFNNLTAKHPQYRSCGSSLAAFIIEQGKAHEVVALGTGECNYSQRFQLHGRALHDSHAVVVARRSLLRYFYRQLELFYSEYPERKKKSIFHAAPGSRLLTLKKNTFVLLYLNQLPKGTAQLKSELHLKPQSLSVYEANEELCLHVAVEGKTYMSVCSPPGALKVSSMSASDKLAKWEVVGVQGALLSHFIEPVYITSVLVGNGNCMDTEGIEVAIKHRIDDTLASELPWPYRVNRADVRLVNAAQPVQPDLQQDPLSLNWSLSDVSLEVVDGLKGKTTESSPYKTGIHLASRLCKAAMHSRFILLAKRAERHDLLQAATYHEAKVQSKLYQRAKHLLQSFLEQCCYGSWLAKPARVEQFGD</sequence>
<evidence type="ECO:0000259" key="3">
    <source>
        <dbReference type="PROSITE" id="PS50141"/>
    </source>
</evidence>
<dbReference type="AlphaFoldDB" id="A0A7L4MUN3"/>
<keyword evidence="5" id="KW-1185">Reference proteome</keyword>
<dbReference type="Proteomes" id="UP000586704">
    <property type="component" value="Unassembled WGS sequence"/>
</dbReference>
<feature type="non-terminal residue" evidence="4">
    <location>
        <position position="507"/>
    </location>
</feature>
<evidence type="ECO:0000259" key="2">
    <source>
        <dbReference type="PROSITE" id="PS50137"/>
    </source>
</evidence>
<organism evidence="4 5">
    <name type="scientific">Ceyx cyanopectus</name>
    <name type="common">Indigo-banded kingfisher</name>
    <dbReference type="NCBI Taxonomy" id="390723"/>
    <lineage>
        <taxon>Eukaryota</taxon>
        <taxon>Metazoa</taxon>
        <taxon>Chordata</taxon>
        <taxon>Craniata</taxon>
        <taxon>Vertebrata</taxon>
        <taxon>Euteleostomi</taxon>
        <taxon>Archelosauria</taxon>
        <taxon>Archosauria</taxon>
        <taxon>Dinosauria</taxon>
        <taxon>Saurischia</taxon>
        <taxon>Theropoda</taxon>
        <taxon>Coelurosauria</taxon>
        <taxon>Aves</taxon>
        <taxon>Neognathae</taxon>
        <taxon>Neoaves</taxon>
        <taxon>Telluraves</taxon>
        <taxon>Coraciimorphae</taxon>
        <taxon>Coraciiformes</taxon>
        <taxon>Alcedinidae</taxon>
        <taxon>Ceyx</taxon>
    </lineage>
</organism>
<reference evidence="4 5" key="1">
    <citation type="submission" date="2020-02" db="EMBL/GenBank/DDBJ databases">
        <title>Bird 10,000 Genomes (B10K) Project - Family phase.</title>
        <authorList>
            <person name="Zhang G."/>
        </authorList>
    </citation>
    <scope>NUCLEOTIDE SEQUENCE [LARGE SCALE GENOMIC DNA]</scope>
    <source>
        <strain evidence="4">B10K-DU-013-51</strain>
        <tissue evidence="4">Mixed tissue sample</tissue>
    </source>
</reference>
<keyword evidence="1" id="KW-0694">RNA-binding</keyword>
<evidence type="ECO:0000313" key="4">
    <source>
        <dbReference type="EMBL" id="NXY80941.1"/>
    </source>
</evidence>
<dbReference type="PANTHER" id="PTHR10910:SF103">
    <property type="entry name" value="ADENOSINE DEAMINASE DOMAIN-CONTAINING PROTEIN 1"/>
    <property type="match status" value="1"/>
</dbReference>
<accession>A0A7L4MUN3</accession>
<dbReference type="GO" id="GO:0003725">
    <property type="term" value="F:double-stranded RNA binding"/>
    <property type="evidence" value="ECO:0007669"/>
    <property type="project" value="TreeGrafter"/>
</dbReference>
<dbReference type="GO" id="GO:0006382">
    <property type="term" value="P:adenosine to inosine editing"/>
    <property type="evidence" value="ECO:0007669"/>
    <property type="project" value="TreeGrafter"/>
</dbReference>
<dbReference type="PANTHER" id="PTHR10910">
    <property type="entry name" value="EUKARYOTE SPECIFIC DSRNA BINDING PROTEIN"/>
    <property type="match status" value="1"/>
</dbReference>
<dbReference type="InterPro" id="IPR002466">
    <property type="entry name" value="A_deamin"/>
</dbReference>
<dbReference type="PROSITE" id="PS50141">
    <property type="entry name" value="A_DEAMIN_EDITASE"/>
    <property type="match status" value="1"/>
</dbReference>
<dbReference type="GO" id="GO:0005737">
    <property type="term" value="C:cytoplasm"/>
    <property type="evidence" value="ECO:0007669"/>
    <property type="project" value="TreeGrafter"/>
</dbReference>
<dbReference type="Pfam" id="PF02137">
    <property type="entry name" value="A_deamin"/>
    <property type="match status" value="1"/>
</dbReference>
<feature type="non-terminal residue" evidence="4">
    <location>
        <position position="1"/>
    </location>
</feature>
<proteinExistence type="predicted"/>
<dbReference type="SMART" id="SM00358">
    <property type="entry name" value="DSRM"/>
    <property type="match status" value="1"/>
</dbReference>
<dbReference type="EMBL" id="VYZU01000967">
    <property type="protein sequence ID" value="NXY80941.1"/>
    <property type="molecule type" value="Genomic_DNA"/>
</dbReference>
<feature type="domain" description="DRBM" evidence="2">
    <location>
        <begin position="16"/>
        <end position="84"/>
    </location>
</feature>
<dbReference type="GO" id="GO:0008251">
    <property type="term" value="F:tRNA-specific adenosine deaminase activity"/>
    <property type="evidence" value="ECO:0007669"/>
    <property type="project" value="TreeGrafter"/>
</dbReference>